<accession>A0A9W8DNN7</accession>
<evidence type="ECO:0000313" key="4">
    <source>
        <dbReference type="Proteomes" id="UP001150538"/>
    </source>
</evidence>
<reference evidence="3" key="1">
    <citation type="submission" date="2022-07" db="EMBL/GenBank/DDBJ databases">
        <title>Phylogenomic reconstructions and comparative analyses of Kickxellomycotina fungi.</title>
        <authorList>
            <person name="Reynolds N.K."/>
            <person name="Stajich J.E."/>
            <person name="Barry K."/>
            <person name="Grigoriev I.V."/>
            <person name="Crous P."/>
            <person name="Smith M.E."/>
        </authorList>
    </citation>
    <scope>NUCLEOTIDE SEQUENCE</scope>
    <source>
        <strain evidence="3">NBRC 100468</strain>
    </source>
</reference>
<dbReference type="SMART" id="SM01042">
    <property type="entry name" value="Brr6_like_C_C"/>
    <property type="match status" value="1"/>
</dbReference>
<evidence type="ECO:0000259" key="2">
    <source>
        <dbReference type="SMART" id="SM01042"/>
    </source>
</evidence>
<dbReference type="EMBL" id="JANBPU010000406">
    <property type="protein sequence ID" value="KAJ1911814.1"/>
    <property type="molecule type" value="Genomic_DNA"/>
</dbReference>
<dbReference type="GO" id="GO:0055088">
    <property type="term" value="P:lipid homeostasis"/>
    <property type="evidence" value="ECO:0007669"/>
    <property type="project" value="InterPro"/>
</dbReference>
<comment type="caution">
    <text evidence="3">The sequence shown here is derived from an EMBL/GenBank/DDBJ whole genome shotgun (WGS) entry which is preliminary data.</text>
</comment>
<feature type="compositionally biased region" description="Basic residues" evidence="1">
    <location>
        <begin position="172"/>
        <end position="185"/>
    </location>
</feature>
<dbReference type="GO" id="GO:0006998">
    <property type="term" value="P:nuclear envelope organization"/>
    <property type="evidence" value="ECO:0007669"/>
    <property type="project" value="InterPro"/>
</dbReference>
<feature type="region of interest" description="Disordered" evidence="1">
    <location>
        <begin position="75"/>
        <end position="146"/>
    </location>
</feature>
<dbReference type="Proteomes" id="UP001150538">
    <property type="component" value="Unassembled WGS sequence"/>
</dbReference>
<keyword evidence="4" id="KW-1185">Reference proteome</keyword>
<feature type="region of interest" description="Disordered" evidence="1">
    <location>
        <begin position="1"/>
        <end position="21"/>
    </location>
</feature>
<feature type="compositionally biased region" description="Basic and acidic residues" evidence="1">
    <location>
        <begin position="109"/>
        <end position="119"/>
    </location>
</feature>
<name>A0A9W8DNN7_9FUNG</name>
<dbReference type="InterPro" id="IPR018767">
    <property type="entry name" value="Brl1/Brr6_dom"/>
</dbReference>
<dbReference type="AlphaFoldDB" id="A0A9W8DNN7"/>
<dbReference type="PANTHER" id="PTHR28136">
    <property type="entry name" value="NUCLEUS EXPORT PROTEIN BRR6"/>
    <property type="match status" value="1"/>
</dbReference>
<organism evidence="3 4">
    <name type="scientific">Mycoemilia scoparia</name>
    <dbReference type="NCBI Taxonomy" id="417184"/>
    <lineage>
        <taxon>Eukaryota</taxon>
        <taxon>Fungi</taxon>
        <taxon>Fungi incertae sedis</taxon>
        <taxon>Zoopagomycota</taxon>
        <taxon>Kickxellomycotina</taxon>
        <taxon>Kickxellomycetes</taxon>
        <taxon>Kickxellales</taxon>
        <taxon>Kickxellaceae</taxon>
        <taxon>Mycoemilia</taxon>
    </lineage>
</organism>
<gene>
    <name evidence="3" type="ORF">H4219_005818</name>
</gene>
<dbReference type="GO" id="GO:0031965">
    <property type="term" value="C:nuclear membrane"/>
    <property type="evidence" value="ECO:0007669"/>
    <property type="project" value="InterPro"/>
</dbReference>
<dbReference type="PANTHER" id="PTHR28136:SF1">
    <property type="entry name" value="NUCLEUS EXPORT PROTEIN BRL1"/>
    <property type="match status" value="1"/>
</dbReference>
<sequence>MGVSNQIAGGGEQRRYSKEAPMDIEYTDDAVGWIKHLEDNNATMHKKKHMVREDFPRPYIMAKSKSYGVVEEEMGQDKVSQRAGGNSSLPFLFPASSIPHPPPSTATHGRGDDNDKMDIEDNSVINSGSLVRPQDNKPISPHAFNRHKLRFSKAASDYMSKLSLGGSSPKDGRKKGSSTVSRRRKGYYDSDSGSSDSEFSGSGSSGDEDDFGKKSGHRHPFCNIFMASFFLYILYQIISTLRYDVSLKLQDHVAKTNQQITNCQRLYTDNRCEPLHLRVPALENSCREWKACIDQPVGTTSTWLDL</sequence>
<feature type="compositionally biased region" description="Low complexity" evidence="1">
    <location>
        <begin position="189"/>
        <end position="202"/>
    </location>
</feature>
<evidence type="ECO:0000313" key="3">
    <source>
        <dbReference type="EMBL" id="KAJ1911814.1"/>
    </source>
</evidence>
<proteinExistence type="predicted"/>
<feature type="region of interest" description="Disordered" evidence="1">
    <location>
        <begin position="162"/>
        <end position="212"/>
    </location>
</feature>
<dbReference type="Pfam" id="PF10104">
    <property type="entry name" value="Brr6_like_C_C"/>
    <property type="match status" value="1"/>
</dbReference>
<dbReference type="OrthoDB" id="5961at2759"/>
<feature type="compositionally biased region" description="Basic and acidic residues" evidence="1">
    <location>
        <begin position="12"/>
        <end position="21"/>
    </location>
</feature>
<feature type="domain" description="Brl1/Brr6" evidence="2">
    <location>
        <begin position="221"/>
        <end position="303"/>
    </location>
</feature>
<dbReference type="InterPro" id="IPR040202">
    <property type="entry name" value="Brl1/Brr6"/>
</dbReference>
<evidence type="ECO:0000256" key="1">
    <source>
        <dbReference type="SAM" id="MobiDB-lite"/>
    </source>
</evidence>
<protein>
    <recommendedName>
        <fullName evidence="2">Brl1/Brr6 domain-containing protein</fullName>
    </recommendedName>
</protein>